<dbReference type="RefSeq" id="WP_163478107.1">
    <property type="nucleotide sequence ID" value="NZ_JAAGWE010000034.1"/>
</dbReference>
<accession>A0A6P0GKY8</accession>
<evidence type="ECO:0008006" key="4">
    <source>
        <dbReference type="Google" id="ProtNLM"/>
    </source>
</evidence>
<comment type="caution">
    <text evidence="2">The sequence shown here is derived from an EMBL/GenBank/DDBJ whole genome shotgun (WGS) entry which is preliminary data.</text>
</comment>
<dbReference type="Gene3D" id="1.10.357.10">
    <property type="entry name" value="Tetracycline Repressor, domain 2"/>
    <property type="match status" value="1"/>
</dbReference>
<reference evidence="2 3" key="1">
    <citation type="submission" date="2019-12" db="EMBL/GenBank/DDBJ databases">
        <title>WGS of CPCC 203550 I12A-02606.</title>
        <authorList>
            <person name="Jiang Z."/>
        </authorList>
    </citation>
    <scope>NUCLEOTIDE SEQUENCE [LARGE SCALE GENOMIC DNA]</scope>
    <source>
        <strain evidence="2 3">I12A-02606</strain>
    </source>
</reference>
<dbReference type="AlphaFoldDB" id="A0A6P0GKY8"/>
<protein>
    <recommendedName>
        <fullName evidence="4">TetR family transcriptional regulator</fullName>
    </recommendedName>
</protein>
<evidence type="ECO:0000313" key="3">
    <source>
        <dbReference type="Proteomes" id="UP000471126"/>
    </source>
</evidence>
<feature type="compositionally biased region" description="Low complexity" evidence="1">
    <location>
        <begin position="154"/>
        <end position="164"/>
    </location>
</feature>
<sequence length="175" mass="18303">MGSSAQLRALVVDALERTAQAAAAALTEETDGFAALVRYTHAALDARVSAVIPVVLDVLGPEDEDLRGAREASAELVQRIVDQAYADGSLPADVTFGDIGTLLVRLGRPLPDSSHWRWTRHWPTVTGPARRGAAAIAGAASTRWSRPGARRPARTPGRATAVTGVPGKGVPAPSR</sequence>
<evidence type="ECO:0000256" key="1">
    <source>
        <dbReference type="SAM" id="MobiDB-lite"/>
    </source>
</evidence>
<evidence type="ECO:0000313" key="2">
    <source>
        <dbReference type="EMBL" id="NEM08045.1"/>
    </source>
</evidence>
<organism evidence="2 3">
    <name type="scientific">Geodermatophilus normandii</name>
    <dbReference type="NCBI Taxonomy" id="1137989"/>
    <lineage>
        <taxon>Bacteria</taxon>
        <taxon>Bacillati</taxon>
        <taxon>Actinomycetota</taxon>
        <taxon>Actinomycetes</taxon>
        <taxon>Geodermatophilales</taxon>
        <taxon>Geodermatophilaceae</taxon>
        <taxon>Geodermatophilus</taxon>
    </lineage>
</organism>
<dbReference type="EMBL" id="JAAGWE010000034">
    <property type="protein sequence ID" value="NEM08045.1"/>
    <property type="molecule type" value="Genomic_DNA"/>
</dbReference>
<gene>
    <name evidence="2" type="ORF">GCU54_18870</name>
</gene>
<dbReference type="Proteomes" id="UP000471126">
    <property type="component" value="Unassembled WGS sequence"/>
</dbReference>
<dbReference type="InterPro" id="IPR036271">
    <property type="entry name" value="Tet_transcr_reg_TetR-rel_C_sf"/>
</dbReference>
<feature type="region of interest" description="Disordered" evidence="1">
    <location>
        <begin position="138"/>
        <end position="175"/>
    </location>
</feature>
<dbReference type="SUPFAM" id="SSF48498">
    <property type="entry name" value="Tetracyclin repressor-like, C-terminal domain"/>
    <property type="match status" value="1"/>
</dbReference>
<proteinExistence type="predicted"/>
<name>A0A6P0GKY8_9ACTN</name>